<dbReference type="SUPFAM" id="SSF56300">
    <property type="entry name" value="Metallo-dependent phosphatases"/>
    <property type="match status" value="1"/>
</dbReference>
<dbReference type="Pfam" id="PF00149">
    <property type="entry name" value="Metallophos"/>
    <property type="match status" value="1"/>
</dbReference>
<evidence type="ECO:0000259" key="1">
    <source>
        <dbReference type="Pfam" id="PF00149"/>
    </source>
</evidence>
<organism evidence="2">
    <name type="scientific">hydrothermal vent metagenome</name>
    <dbReference type="NCBI Taxonomy" id="652676"/>
    <lineage>
        <taxon>unclassified sequences</taxon>
        <taxon>metagenomes</taxon>
        <taxon>ecological metagenomes</taxon>
    </lineage>
</organism>
<proteinExistence type="predicted"/>
<dbReference type="InterPro" id="IPR029052">
    <property type="entry name" value="Metallo-depent_PP-like"/>
</dbReference>
<gene>
    <name evidence="2" type="ORF">MNBD_DELTA01-214</name>
</gene>
<dbReference type="GO" id="GO:0016787">
    <property type="term" value="F:hydrolase activity"/>
    <property type="evidence" value="ECO:0007669"/>
    <property type="project" value="InterPro"/>
</dbReference>
<feature type="domain" description="Calcineurin-like phosphoesterase" evidence="1">
    <location>
        <begin position="5"/>
        <end position="156"/>
    </location>
</feature>
<dbReference type="Gene3D" id="3.60.21.10">
    <property type="match status" value="1"/>
</dbReference>
<dbReference type="AlphaFoldDB" id="A0A3B0RAX6"/>
<protein>
    <recommendedName>
        <fullName evidence="1">Calcineurin-like phosphoesterase domain-containing protein</fullName>
    </recommendedName>
</protein>
<dbReference type="EMBL" id="UOEA01000081">
    <property type="protein sequence ID" value="VAV85108.1"/>
    <property type="molecule type" value="Genomic_DNA"/>
</dbReference>
<name>A0A3B0RAX6_9ZZZZ</name>
<sequence>MPDIRYVCLSDMHFGEEDSLLTNLNKRTARVDVAEASPVLIRMAEGLRTLIGKNVNLEIKPTLILNGDILELALCSTSDASMAFLRFIELVMEEGNELFKDIVYIPGNHDHHLWELARETQYVKFIKDKSPTDILKEPWHNTKIFIENYPKAPPSFYLNTLVKMLDHLKDDKRKEAGKEPFKVTVAYPNFGLISEDCQRSVLFSHGHYIEPLYHLMSRLRVELLGGEMPDEIWEIEGENFAWVDFFWSAMGRSKGAGQEIERIYERMLNKEGRGQLAVMLARAIAPHVGYDWTDSAEVKMMAPAINALIEKALKLEKTETGDEPLSEKARKGLDDYMMGPLANQQRGERFIAPDVTFVFGHTHKPFVETKDFTGYTKPVALYNTGGWIVETVVRNTQHGGSIVLIDEALTTVSLDVYRENELRSGSLVEVRATGAGQQSAFCSRIKGLVDEERKFWDGFSDLIFDEIELRAKALNVRVSASA</sequence>
<evidence type="ECO:0000313" key="2">
    <source>
        <dbReference type="EMBL" id="VAV85108.1"/>
    </source>
</evidence>
<accession>A0A3B0RAX6</accession>
<dbReference type="InterPro" id="IPR004843">
    <property type="entry name" value="Calcineurin-like_PHP"/>
</dbReference>
<reference evidence="2" key="1">
    <citation type="submission" date="2018-06" db="EMBL/GenBank/DDBJ databases">
        <authorList>
            <person name="Zhirakovskaya E."/>
        </authorList>
    </citation>
    <scope>NUCLEOTIDE SEQUENCE</scope>
</reference>